<organism evidence="4 5">
    <name type="scientific">Mikania micrantha</name>
    <name type="common">bitter vine</name>
    <dbReference type="NCBI Taxonomy" id="192012"/>
    <lineage>
        <taxon>Eukaryota</taxon>
        <taxon>Viridiplantae</taxon>
        <taxon>Streptophyta</taxon>
        <taxon>Embryophyta</taxon>
        <taxon>Tracheophyta</taxon>
        <taxon>Spermatophyta</taxon>
        <taxon>Magnoliopsida</taxon>
        <taxon>eudicotyledons</taxon>
        <taxon>Gunneridae</taxon>
        <taxon>Pentapetalae</taxon>
        <taxon>asterids</taxon>
        <taxon>campanulids</taxon>
        <taxon>Asterales</taxon>
        <taxon>Asteraceae</taxon>
        <taxon>Asteroideae</taxon>
        <taxon>Heliantheae alliance</taxon>
        <taxon>Eupatorieae</taxon>
        <taxon>Mikania</taxon>
    </lineage>
</organism>
<name>A0A5N6MM28_9ASTR</name>
<proteinExistence type="predicted"/>
<dbReference type="Gene3D" id="1.20.1270.220">
    <property type="match status" value="1"/>
</dbReference>
<dbReference type="Proteomes" id="UP000326396">
    <property type="component" value="Linkage Group LG5"/>
</dbReference>
<dbReference type="PROSITE" id="PS51525">
    <property type="entry name" value="NET"/>
    <property type="match status" value="1"/>
</dbReference>
<dbReference type="PANTHER" id="PTHR45926">
    <property type="entry name" value="OSJNBA0053K19.4 PROTEIN"/>
    <property type="match status" value="1"/>
</dbReference>
<evidence type="ECO:0000259" key="3">
    <source>
        <dbReference type="PROSITE" id="PS51525"/>
    </source>
</evidence>
<dbReference type="Pfam" id="PF17035">
    <property type="entry name" value="BET"/>
    <property type="match status" value="1"/>
</dbReference>
<dbReference type="InterPro" id="IPR027353">
    <property type="entry name" value="NET_dom"/>
</dbReference>
<accession>A0A5N6MM28</accession>
<dbReference type="InterPro" id="IPR038336">
    <property type="entry name" value="NET_sf"/>
</dbReference>
<feature type="domain" description="NET" evidence="3">
    <location>
        <begin position="284"/>
        <end position="364"/>
    </location>
</feature>
<evidence type="ECO:0000256" key="1">
    <source>
        <dbReference type="ARBA" id="ARBA00023015"/>
    </source>
</evidence>
<comment type="caution">
    <text evidence="4">The sequence shown here is derived from an EMBL/GenBank/DDBJ whole genome shotgun (WGS) entry which is preliminary data.</text>
</comment>
<keyword evidence="1" id="KW-0805">Transcription regulation</keyword>
<protein>
    <recommendedName>
        <fullName evidence="3">NET domain-containing protein</fullName>
    </recommendedName>
</protein>
<dbReference type="AlphaFoldDB" id="A0A5N6MM28"/>
<keyword evidence="5" id="KW-1185">Reference proteome</keyword>
<evidence type="ECO:0000256" key="2">
    <source>
        <dbReference type="ARBA" id="ARBA00023163"/>
    </source>
</evidence>
<sequence length="364" mass="41015">MSEISREMNTSSEMDTRIDLFQYYIRGVGALISGDDFSPSSLMNTRLVEGENGNYKRNELAKQDTGCNEKRRPVASGSLFSNAAGNGLSGHTKERLVVMLCQSVVALNREVDEMLDPVFSMLQLRCLLAPEKNDASYQDANDKTELEERARKRLKVNEPLNASSASGNLTEEGSLCERKDVDHVVEPRKHKSLTRCNNTGCGNYARKSNVDEIKSLCGDCSKQGINESFLGSISRDDIENGEVNDILQVLLVNRGPKVYEKMEKHSDDLSATLERMKVKLEELVDIVVSSCRAMTLAEKHQLRRLIQNLHPQNMNRVVEIIQRGKPPENQSIDDITVNLLNEDNSTLWRIYFHVKAVENARRLL</sequence>
<evidence type="ECO:0000313" key="4">
    <source>
        <dbReference type="EMBL" id="KAD3641126.1"/>
    </source>
</evidence>
<dbReference type="EMBL" id="SZYD01000015">
    <property type="protein sequence ID" value="KAD3641126.1"/>
    <property type="molecule type" value="Genomic_DNA"/>
</dbReference>
<keyword evidence="2" id="KW-0804">Transcription</keyword>
<dbReference type="OrthoDB" id="21449at2759"/>
<evidence type="ECO:0000313" key="5">
    <source>
        <dbReference type="Proteomes" id="UP000326396"/>
    </source>
</evidence>
<reference evidence="4 5" key="1">
    <citation type="submission" date="2019-05" db="EMBL/GenBank/DDBJ databases">
        <title>Mikania micrantha, genome provides insights into the molecular mechanism of rapid growth.</title>
        <authorList>
            <person name="Liu B."/>
        </authorList>
    </citation>
    <scope>NUCLEOTIDE SEQUENCE [LARGE SCALE GENOMIC DNA]</scope>
    <source>
        <strain evidence="4">NLD-2019</strain>
        <tissue evidence="4">Leaf</tissue>
    </source>
</reference>
<gene>
    <name evidence="4" type="ORF">E3N88_30350</name>
</gene>